<gene>
    <name evidence="1" type="ORF">S01H1_14014</name>
</gene>
<feature type="non-terminal residue" evidence="1">
    <location>
        <position position="40"/>
    </location>
</feature>
<name>X0TX36_9ZZZZ</name>
<comment type="caution">
    <text evidence="1">The sequence shown here is derived from an EMBL/GenBank/DDBJ whole genome shotgun (WGS) entry which is preliminary data.</text>
</comment>
<organism evidence="1">
    <name type="scientific">marine sediment metagenome</name>
    <dbReference type="NCBI Taxonomy" id="412755"/>
    <lineage>
        <taxon>unclassified sequences</taxon>
        <taxon>metagenomes</taxon>
        <taxon>ecological metagenomes</taxon>
    </lineage>
</organism>
<accession>X0TX36</accession>
<dbReference type="AlphaFoldDB" id="X0TX36"/>
<protein>
    <submittedName>
        <fullName evidence="1">Uncharacterized protein</fullName>
    </submittedName>
</protein>
<evidence type="ECO:0000313" key="1">
    <source>
        <dbReference type="EMBL" id="GAF80690.1"/>
    </source>
</evidence>
<dbReference type="EMBL" id="BARS01007267">
    <property type="protein sequence ID" value="GAF80690.1"/>
    <property type="molecule type" value="Genomic_DNA"/>
</dbReference>
<reference evidence="1" key="1">
    <citation type="journal article" date="2014" name="Front. Microbiol.">
        <title>High frequency of phylogenetically diverse reductive dehalogenase-homologous genes in deep subseafloor sedimentary metagenomes.</title>
        <authorList>
            <person name="Kawai M."/>
            <person name="Futagami T."/>
            <person name="Toyoda A."/>
            <person name="Takaki Y."/>
            <person name="Nishi S."/>
            <person name="Hori S."/>
            <person name="Arai W."/>
            <person name="Tsubouchi T."/>
            <person name="Morono Y."/>
            <person name="Uchiyama I."/>
            <person name="Ito T."/>
            <person name="Fujiyama A."/>
            <person name="Inagaki F."/>
            <person name="Takami H."/>
        </authorList>
    </citation>
    <scope>NUCLEOTIDE SEQUENCE</scope>
    <source>
        <strain evidence="1">Expedition CK06-06</strain>
    </source>
</reference>
<sequence length="40" mass="4418">MAVLVFVVGLCIGSRFRVSVMPLISILSASGWMRIIGYFK</sequence>
<proteinExistence type="predicted"/>